<keyword evidence="2" id="KW-1185">Reference proteome</keyword>
<name>A0ACC2SF34_9FUNG</name>
<proteinExistence type="predicted"/>
<gene>
    <name evidence="1" type="ORF">DSO57_1025862</name>
</gene>
<dbReference type="EMBL" id="QTSX02005118">
    <property type="protein sequence ID" value="KAJ9060915.1"/>
    <property type="molecule type" value="Genomic_DNA"/>
</dbReference>
<evidence type="ECO:0000313" key="1">
    <source>
        <dbReference type="EMBL" id="KAJ9060915.1"/>
    </source>
</evidence>
<organism evidence="1 2">
    <name type="scientific">Entomophthora muscae</name>
    <dbReference type="NCBI Taxonomy" id="34485"/>
    <lineage>
        <taxon>Eukaryota</taxon>
        <taxon>Fungi</taxon>
        <taxon>Fungi incertae sedis</taxon>
        <taxon>Zoopagomycota</taxon>
        <taxon>Entomophthoromycotina</taxon>
        <taxon>Entomophthoromycetes</taxon>
        <taxon>Entomophthorales</taxon>
        <taxon>Entomophthoraceae</taxon>
        <taxon>Entomophthora</taxon>
    </lineage>
</organism>
<dbReference type="Proteomes" id="UP001165960">
    <property type="component" value="Unassembled WGS sequence"/>
</dbReference>
<sequence length="1213" mass="134640">MSTPNKDEAGSPAYTSNPTIILDDSTFPNLARSQSDLGNATASSPSGGSLSHLKDYTLSTSSPGSPSPKSLKRPQQTNPITSSSLQTANIATHIKANSPPGSKQQENSQNFSDDIEYADHGHCHSFYQQLSIHVDQPVVAMSISPSKRDIVLASRQGLFIVDLESPFDPPRTLPYFSKWEVSEVQWNPHPSRDTWIATTCSSKLLVWNLLQPKLNSVEFTLSGHGRAISDICWSNHHPEILGSASLDTSVKIWDLRVNPRSSVHTLMSWNMAVAQVDFHHHNEHLLATGQESELRIWDVRKGSHAVHIVPAHDRKIANIKWNHTCSNEILTCSYDKTIKFWDVEDLSSYKSIIETKLPVGRARYTPFGRGVVSFPLRNENDLYLWDKDNPAKPVFRYQGHTDIVKDFVWRIHGNKDSSGQSDEREFQLITFSLDRQLRLWPASEAQMKAVGHQPNRAPSNDGKAVTASSFSYRTPRHSTISIPSPIAQLHPTWSLRRKSTFGDIMGGTSPPAENTLLSASPRSILPLVPQRPHRTYDFMATDAASGWMCLGEPSGAAEWIVRSLAEEFSMVSQLFKRVKFEKVNVSGRTCTITLHGPWAKDGGPAFLRIGMRFPEDYPNQAPPQFELHKSGMMSMANRAGIVDSLHRIAQSYVAKGTHCLQACISYLLGEKPPLDADSDLSDEETRLRRRLPGARDGSGLERDDHNIPFPRMCGGVFGSNGQLVLYFSSLNASPVADGAPSMRGLLRSSYYQTHPRSYESLEIFRTMTRLPPRIITRPSDRPSPTSEDPDDLDDLLTIPSLFYRPNSHHLAQPPAAIFTAAAEDLQPPTDSLKGNIVCIKSVPGIAPADIGLAQAYRAYGGTLAQAIAHNRAAAKARGRKDLTRMWKTLILILLIVAPGNKHQVPYISMRWGNHPLGSQLLCSILSHFEARGDFQTLAMLACILDLVNTSPSSPTVSPPARISLDCESPKDYFSSSFFHKPKSNTLPITAIPKPTATPSPLPFSRHRATSSRTSEVHLFDYTGALSVQDTGEFSEDAFEGPGSLSTAASVKSDFVASTPHAGLLTQEYASKLVHYRLLYADTLYRWGMLVQRAELMKNLVHDPHVHQGLDFRPTCHRCFSHLQTYSRDAFQYPLNANSSKEGWICLRCDRPRQFPKCCICSLAVKGISSFCIKCGHGGHFDHMQEWFQDFKYTECPIGCGCTCVTNQNGTVKR</sequence>
<evidence type="ECO:0000313" key="2">
    <source>
        <dbReference type="Proteomes" id="UP001165960"/>
    </source>
</evidence>
<comment type="caution">
    <text evidence="1">The sequence shown here is derived from an EMBL/GenBank/DDBJ whole genome shotgun (WGS) entry which is preliminary data.</text>
</comment>
<accession>A0ACC2SF34</accession>
<reference evidence="1" key="1">
    <citation type="submission" date="2022-04" db="EMBL/GenBank/DDBJ databases">
        <title>Genome of the entomopathogenic fungus Entomophthora muscae.</title>
        <authorList>
            <person name="Elya C."/>
            <person name="Lovett B.R."/>
            <person name="Lee E."/>
            <person name="Macias A.M."/>
            <person name="Hajek A.E."/>
            <person name="De Bivort B.L."/>
            <person name="Kasson M.T."/>
            <person name="De Fine Licht H.H."/>
            <person name="Stajich J.E."/>
        </authorList>
    </citation>
    <scope>NUCLEOTIDE SEQUENCE</scope>
    <source>
        <strain evidence="1">Berkeley</strain>
    </source>
</reference>
<protein>
    <submittedName>
        <fullName evidence="1">Uncharacterized protein</fullName>
    </submittedName>
</protein>